<feature type="compositionally biased region" description="Low complexity" evidence="1">
    <location>
        <begin position="163"/>
        <end position="175"/>
    </location>
</feature>
<feature type="region of interest" description="Disordered" evidence="1">
    <location>
        <begin position="163"/>
        <end position="195"/>
    </location>
</feature>
<name>D6Z5J1_DESAT</name>
<evidence type="ECO:0000313" key="2">
    <source>
        <dbReference type="EMBL" id="ADH86728.1"/>
    </source>
</evidence>
<dbReference type="Proteomes" id="UP000001508">
    <property type="component" value="Chromosome"/>
</dbReference>
<dbReference type="EMBL" id="CP001940">
    <property type="protein sequence ID" value="ADH86728.1"/>
    <property type="molecule type" value="Genomic_DNA"/>
</dbReference>
<dbReference type="RefSeq" id="WP_013164247.1">
    <property type="nucleotide sequence ID" value="NC_014216.1"/>
</dbReference>
<feature type="region of interest" description="Disordered" evidence="1">
    <location>
        <begin position="34"/>
        <end position="61"/>
    </location>
</feature>
<dbReference type="AlphaFoldDB" id="D6Z5J1"/>
<dbReference type="InParanoid" id="D6Z5J1"/>
<dbReference type="HOGENOM" id="CLU_1394359_0_0_7"/>
<dbReference type="STRING" id="589865.DaAHT2_2054"/>
<evidence type="ECO:0000256" key="1">
    <source>
        <dbReference type="SAM" id="MobiDB-lite"/>
    </source>
</evidence>
<dbReference type="KEGG" id="dak:DaAHT2_2054"/>
<sequence length="195" mass="19976">MKHATHPLNATATSMVGYAKGLLARVGLAAATAGQTRNPDGGHGQSLNTGNHQGIPAGGVAGQVDPAALEQAKTAGRTEALQEAAATLGDINNLCMLAGHPEVLGALIEYRGFDVDGARETLLDYKAALGDSNPIRSGTSSTYISNPGVNYLLQDAARRASQYAAERAASATAEQQPEHKEGEAATTAGECQPVQ</sequence>
<organism evidence="2 3">
    <name type="scientific">Desulfurivibrio alkaliphilus (strain DSM 19089 / UNIQEM U267 / AHT2)</name>
    <dbReference type="NCBI Taxonomy" id="589865"/>
    <lineage>
        <taxon>Bacteria</taxon>
        <taxon>Pseudomonadati</taxon>
        <taxon>Thermodesulfobacteriota</taxon>
        <taxon>Desulfobulbia</taxon>
        <taxon>Desulfobulbales</taxon>
        <taxon>Desulfobulbaceae</taxon>
        <taxon>Desulfurivibrio</taxon>
    </lineage>
</organism>
<proteinExistence type="predicted"/>
<accession>D6Z5J1</accession>
<keyword evidence="3" id="KW-1185">Reference proteome</keyword>
<reference evidence="3" key="1">
    <citation type="submission" date="2010-02" db="EMBL/GenBank/DDBJ databases">
        <title>Complete sequence of Desulfurivibrio alkaliphilus AHT2.</title>
        <authorList>
            <consortium name="US DOE Joint Genome Institute"/>
            <person name="Pitluck S."/>
            <person name="Chertkov O."/>
            <person name="Detter J.C."/>
            <person name="Han C."/>
            <person name="Tapia R."/>
            <person name="Larimer F."/>
            <person name="Land M."/>
            <person name="Hauser L."/>
            <person name="Kyrpides N."/>
            <person name="Mikhailova N."/>
            <person name="Sorokin D.Y."/>
            <person name="Muyzer G."/>
            <person name="Woyke T."/>
        </authorList>
    </citation>
    <scope>NUCLEOTIDE SEQUENCE [LARGE SCALE GENOMIC DNA]</scope>
    <source>
        <strain evidence="3">DSM 19089 / UNIQEM U267 / AHT2</strain>
    </source>
</reference>
<protein>
    <submittedName>
        <fullName evidence="2">Uncharacterized protein</fullName>
    </submittedName>
</protein>
<gene>
    <name evidence="2" type="ordered locus">DaAHT2_2054</name>
</gene>
<evidence type="ECO:0000313" key="3">
    <source>
        <dbReference type="Proteomes" id="UP000001508"/>
    </source>
</evidence>